<accession>A0A1G9ZRS0</accession>
<keyword evidence="2" id="KW-1185">Reference proteome</keyword>
<dbReference type="eggNOG" id="ENOG5033Y0X">
    <property type="taxonomic scope" value="Bacteria"/>
</dbReference>
<dbReference type="STRING" id="211114.SAMN04489726_5665"/>
<evidence type="ECO:0000313" key="2">
    <source>
        <dbReference type="Proteomes" id="UP000183376"/>
    </source>
</evidence>
<sequence>MRFVIASGTGIDPSGYLAQLPQLAAALPAGARAFAEAQGHYDLDGPRCVKDLVLSRVDFDSSETEVTLELRFRHRCGRHVENLLLRYYGVSGFMLESPEWSRYGPLLLDELLPHAHGCSHEIACQAGSLAVIAKDLSATWTASDCPHRDSALAQA</sequence>
<reference evidence="1 2" key="1">
    <citation type="submission" date="2016-10" db="EMBL/GenBank/DDBJ databases">
        <authorList>
            <person name="de Groot N.N."/>
        </authorList>
    </citation>
    <scope>NUCLEOTIDE SEQUENCE [LARGE SCALE GENOMIC DNA]</scope>
    <source>
        <strain evidence="1 2">DSM 44149</strain>
    </source>
</reference>
<dbReference type="EMBL" id="LT629701">
    <property type="protein sequence ID" value="SDN23854.1"/>
    <property type="molecule type" value="Genomic_DNA"/>
</dbReference>
<evidence type="ECO:0008006" key="3">
    <source>
        <dbReference type="Google" id="ProtNLM"/>
    </source>
</evidence>
<proteinExistence type="predicted"/>
<dbReference type="OrthoDB" id="3871343at2"/>
<name>A0A1G9ZRS0_ALLAB</name>
<gene>
    <name evidence="1" type="ORF">SAMN04489726_5665</name>
</gene>
<protein>
    <recommendedName>
        <fullName evidence="3">Immunity protein 50</fullName>
    </recommendedName>
</protein>
<organism evidence="1 2">
    <name type="scientific">Allokutzneria albata</name>
    <name type="common">Kibdelosporangium albatum</name>
    <dbReference type="NCBI Taxonomy" id="211114"/>
    <lineage>
        <taxon>Bacteria</taxon>
        <taxon>Bacillati</taxon>
        <taxon>Actinomycetota</taxon>
        <taxon>Actinomycetes</taxon>
        <taxon>Pseudonocardiales</taxon>
        <taxon>Pseudonocardiaceae</taxon>
        <taxon>Allokutzneria</taxon>
    </lineage>
</organism>
<dbReference type="AlphaFoldDB" id="A0A1G9ZRS0"/>
<dbReference type="Proteomes" id="UP000183376">
    <property type="component" value="Chromosome I"/>
</dbReference>
<dbReference type="RefSeq" id="WP_030429848.1">
    <property type="nucleotide sequence ID" value="NZ_JOEF01000009.1"/>
</dbReference>
<evidence type="ECO:0000313" key="1">
    <source>
        <dbReference type="EMBL" id="SDN23854.1"/>
    </source>
</evidence>